<dbReference type="PANTHER" id="PTHR46060:SF1">
    <property type="entry name" value="MARINER MOS1 TRANSPOSASE-LIKE PROTEIN"/>
    <property type="match status" value="1"/>
</dbReference>
<dbReference type="InterPro" id="IPR036397">
    <property type="entry name" value="RNaseH_sf"/>
</dbReference>
<name>A0A8X6T523_NEPPI</name>
<protein>
    <submittedName>
        <fullName evidence="1">Histone-lysine N-methyltransferase SETMAR</fullName>
    </submittedName>
</protein>
<sequence length="111" mass="13161">MKVCMHHFPFHKVYAQWVPRLLTDERKNKRFERTFAFLQRCQKEGKVVLDTIVTGGETWIQHFSPESKCSSLQWKHSTFPTETRCRTVSSVGKEMMTLFFDSTQKVWSIQS</sequence>
<dbReference type="Proteomes" id="UP000887013">
    <property type="component" value="Unassembled WGS sequence"/>
</dbReference>
<comment type="caution">
    <text evidence="1">The sequence shown here is derived from an EMBL/GenBank/DDBJ whole genome shotgun (WGS) entry which is preliminary data.</text>
</comment>
<evidence type="ECO:0000313" key="1">
    <source>
        <dbReference type="EMBL" id="GFS79997.1"/>
    </source>
</evidence>
<organism evidence="1 2">
    <name type="scientific">Nephila pilipes</name>
    <name type="common">Giant wood spider</name>
    <name type="synonym">Nephila maculata</name>
    <dbReference type="NCBI Taxonomy" id="299642"/>
    <lineage>
        <taxon>Eukaryota</taxon>
        <taxon>Metazoa</taxon>
        <taxon>Ecdysozoa</taxon>
        <taxon>Arthropoda</taxon>
        <taxon>Chelicerata</taxon>
        <taxon>Arachnida</taxon>
        <taxon>Araneae</taxon>
        <taxon>Araneomorphae</taxon>
        <taxon>Entelegynae</taxon>
        <taxon>Araneoidea</taxon>
        <taxon>Nephilidae</taxon>
        <taxon>Nephila</taxon>
    </lineage>
</organism>
<dbReference type="OrthoDB" id="6432695at2759"/>
<accession>A0A8X6T523</accession>
<reference evidence="1" key="1">
    <citation type="submission" date="2020-08" db="EMBL/GenBank/DDBJ databases">
        <title>Multicomponent nature underlies the extraordinary mechanical properties of spider dragline silk.</title>
        <authorList>
            <person name="Kono N."/>
            <person name="Nakamura H."/>
            <person name="Mori M."/>
            <person name="Yoshida Y."/>
            <person name="Ohtoshi R."/>
            <person name="Malay A.D."/>
            <person name="Moran D.A.P."/>
            <person name="Tomita M."/>
            <person name="Numata K."/>
            <person name="Arakawa K."/>
        </authorList>
    </citation>
    <scope>NUCLEOTIDE SEQUENCE</scope>
</reference>
<dbReference type="EMBL" id="BMAW01097518">
    <property type="protein sequence ID" value="GFS79997.1"/>
    <property type="molecule type" value="Genomic_DNA"/>
</dbReference>
<dbReference type="InterPro" id="IPR052709">
    <property type="entry name" value="Transposase-MT_Hybrid"/>
</dbReference>
<dbReference type="PANTHER" id="PTHR46060">
    <property type="entry name" value="MARINER MOS1 TRANSPOSASE-LIKE PROTEIN"/>
    <property type="match status" value="1"/>
</dbReference>
<evidence type="ECO:0000313" key="2">
    <source>
        <dbReference type="Proteomes" id="UP000887013"/>
    </source>
</evidence>
<keyword evidence="2" id="KW-1185">Reference proteome</keyword>
<gene>
    <name evidence="1" type="primary">X975_22864</name>
    <name evidence="1" type="ORF">NPIL_160501</name>
</gene>
<proteinExistence type="predicted"/>
<dbReference type="Gene3D" id="3.30.420.10">
    <property type="entry name" value="Ribonuclease H-like superfamily/Ribonuclease H"/>
    <property type="match status" value="1"/>
</dbReference>
<dbReference type="GO" id="GO:0003676">
    <property type="term" value="F:nucleic acid binding"/>
    <property type="evidence" value="ECO:0007669"/>
    <property type="project" value="InterPro"/>
</dbReference>
<dbReference type="AlphaFoldDB" id="A0A8X6T523"/>